<reference evidence="1 2" key="2">
    <citation type="journal article" date="2022" name="Mol. Ecol. Resour.">
        <title>The genomes of chicory, endive, great burdock and yacon provide insights into Asteraceae paleo-polyploidization history and plant inulin production.</title>
        <authorList>
            <person name="Fan W."/>
            <person name="Wang S."/>
            <person name="Wang H."/>
            <person name="Wang A."/>
            <person name="Jiang F."/>
            <person name="Liu H."/>
            <person name="Zhao H."/>
            <person name="Xu D."/>
            <person name="Zhang Y."/>
        </authorList>
    </citation>
    <scope>NUCLEOTIDE SEQUENCE [LARGE SCALE GENOMIC DNA]</scope>
    <source>
        <strain evidence="2">cv. Yunnan</strain>
        <tissue evidence="1">Leaves</tissue>
    </source>
</reference>
<dbReference type="EMBL" id="CM042028">
    <property type="protein sequence ID" value="KAI3798058.1"/>
    <property type="molecule type" value="Genomic_DNA"/>
</dbReference>
<keyword evidence="2" id="KW-1185">Reference proteome</keyword>
<organism evidence="1 2">
    <name type="scientific">Smallanthus sonchifolius</name>
    <dbReference type="NCBI Taxonomy" id="185202"/>
    <lineage>
        <taxon>Eukaryota</taxon>
        <taxon>Viridiplantae</taxon>
        <taxon>Streptophyta</taxon>
        <taxon>Embryophyta</taxon>
        <taxon>Tracheophyta</taxon>
        <taxon>Spermatophyta</taxon>
        <taxon>Magnoliopsida</taxon>
        <taxon>eudicotyledons</taxon>
        <taxon>Gunneridae</taxon>
        <taxon>Pentapetalae</taxon>
        <taxon>asterids</taxon>
        <taxon>campanulids</taxon>
        <taxon>Asterales</taxon>
        <taxon>Asteraceae</taxon>
        <taxon>Asteroideae</taxon>
        <taxon>Heliantheae alliance</taxon>
        <taxon>Millerieae</taxon>
        <taxon>Smallanthus</taxon>
    </lineage>
</organism>
<evidence type="ECO:0000313" key="1">
    <source>
        <dbReference type="EMBL" id="KAI3798058.1"/>
    </source>
</evidence>
<protein>
    <submittedName>
        <fullName evidence="1">Uncharacterized protein</fullName>
    </submittedName>
</protein>
<reference evidence="2" key="1">
    <citation type="journal article" date="2022" name="Mol. Ecol. Resour.">
        <title>The genomes of chicory, endive, great burdock and yacon provide insights into Asteraceae palaeo-polyploidization history and plant inulin production.</title>
        <authorList>
            <person name="Fan W."/>
            <person name="Wang S."/>
            <person name="Wang H."/>
            <person name="Wang A."/>
            <person name="Jiang F."/>
            <person name="Liu H."/>
            <person name="Zhao H."/>
            <person name="Xu D."/>
            <person name="Zhang Y."/>
        </authorList>
    </citation>
    <scope>NUCLEOTIDE SEQUENCE [LARGE SCALE GENOMIC DNA]</scope>
    <source>
        <strain evidence="2">cv. Yunnan</strain>
    </source>
</reference>
<dbReference type="Proteomes" id="UP001056120">
    <property type="component" value="Linkage Group LG11"/>
</dbReference>
<sequence>MLSAPHHREINMLLYFVIILFTFLLTMAVKGATTNNIGKPGCPTHCGNVTVPYPFGIGTDCSLDSYSFKLTCNTSYEPPKLFLRDSNIEIYNISESELRIPTSVAYRCYNQSGDVDANLISGISISFFTFSAKNKFTVIGCDDYALITETNRADFSSGCFRLCRKARDVSNGECLGIGCCQTSIPKDLSFYNARLHTLQNHSNVWSFSRCGYGFLVEEGGFVFGGVNDLNTSSYNFVKRIESTMLVVIDWVIEPNGSCGGVTLCKGNSSCYDGDGGGYRCKCMEGYEGNPYLDAGCQEQVIRPARGQWYL</sequence>
<name>A0ACB9HRJ6_9ASTR</name>
<evidence type="ECO:0000313" key="2">
    <source>
        <dbReference type="Proteomes" id="UP001056120"/>
    </source>
</evidence>
<gene>
    <name evidence="1" type="ORF">L1987_33326</name>
</gene>
<accession>A0ACB9HRJ6</accession>
<comment type="caution">
    <text evidence="1">The sequence shown here is derived from an EMBL/GenBank/DDBJ whole genome shotgun (WGS) entry which is preliminary data.</text>
</comment>
<proteinExistence type="predicted"/>